<dbReference type="AlphaFoldDB" id="A0A2V1N269"/>
<evidence type="ECO:0000256" key="2">
    <source>
        <dbReference type="ARBA" id="ARBA00008610"/>
    </source>
</evidence>
<organism evidence="8 9">
    <name type="scientific">Levilactobacillus bambusae</name>
    <dbReference type="NCBI Taxonomy" id="2024736"/>
    <lineage>
        <taxon>Bacteria</taxon>
        <taxon>Bacillati</taxon>
        <taxon>Bacillota</taxon>
        <taxon>Bacilli</taxon>
        <taxon>Lactobacillales</taxon>
        <taxon>Lactobacillaceae</taxon>
        <taxon>Levilactobacillus</taxon>
    </lineage>
</organism>
<dbReference type="Pfam" id="PF02608">
    <property type="entry name" value="Bmp"/>
    <property type="match status" value="1"/>
</dbReference>
<dbReference type="CDD" id="cd06354">
    <property type="entry name" value="PBP1_PrnA-like"/>
    <property type="match status" value="1"/>
</dbReference>
<dbReference type="Gene3D" id="3.40.50.2300">
    <property type="match status" value="2"/>
</dbReference>
<evidence type="ECO:0000256" key="6">
    <source>
        <dbReference type="ARBA" id="ARBA00023288"/>
    </source>
</evidence>
<comment type="similarity">
    <text evidence="2">Belongs to the BMP lipoprotein family.</text>
</comment>
<reference evidence="8 9" key="1">
    <citation type="journal article" date="2018" name="Int. J. Syst. Evol. Microbiol.">
        <title>Lactobacillus bambusae sp. nov., isolated from a traditional fermented Ma-bamboo shoots of Taiwan.</title>
        <authorList>
            <person name="Wang L.-T."/>
        </authorList>
    </citation>
    <scope>NUCLEOTIDE SEQUENCE [LARGE SCALE GENOMIC DNA]</scope>
    <source>
        <strain evidence="8 9">BS-W1</strain>
    </source>
</reference>
<evidence type="ECO:0000256" key="4">
    <source>
        <dbReference type="ARBA" id="ARBA00022729"/>
    </source>
</evidence>
<feature type="domain" description="ABC transporter substrate-binding protein PnrA-like" evidence="7">
    <location>
        <begin position="60"/>
        <end position="363"/>
    </location>
</feature>
<proteinExistence type="inferred from homology"/>
<dbReference type="EMBL" id="QCXQ01000002">
    <property type="protein sequence ID" value="PWG00405.1"/>
    <property type="molecule type" value="Genomic_DNA"/>
</dbReference>
<evidence type="ECO:0000313" key="8">
    <source>
        <dbReference type="EMBL" id="PWG00405.1"/>
    </source>
</evidence>
<name>A0A2V1N269_9LACO</name>
<keyword evidence="5" id="KW-0472">Membrane</keyword>
<dbReference type="PANTHER" id="PTHR34296:SF2">
    <property type="entry name" value="ABC TRANSPORTER GUANOSINE-BINDING PROTEIN NUPN"/>
    <property type="match status" value="1"/>
</dbReference>
<dbReference type="GO" id="GO:0005886">
    <property type="term" value="C:plasma membrane"/>
    <property type="evidence" value="ECO:0007669"/>
    <property type="project" value="UniProtKB-SubCell"/>
</dbReference>
<dbReference type="InterPro" id="IPR050957">
    <property type="entry name" value="BMP_lipoprotein"/>
</dbReference>
<evidence type="ECO:0000256" key="5">
    <source>
        <dbReference type="ARBA" id="ARBA00023136"/>
    </source>
</evidence>
<keyword evidence="3" id="KW-1003">Cell membrane</keyword>
<evidence type="ECO:0000259" key="7">
    <source>
        <dbReference type="Pfam" id="PF02608"/>
    </source>
</evidence>
<keyword evidence="9" id="KW-1185">Reference proteome</keyword>
<keyword evidence="6" id="KW-0449">Lipoprotein</keyword>
<protein>
    <submittedName>
        <fullName evidence="8">BMP family ABC transporter substrate-binding protein</fullName>
    </submittedName>
</protein>
<comment type="subcellular location">
    <subcellularLocation>
        <location evidence="1">Cell membrane</location>
        <topology evidence="1">Lipid-anchor</topology>
    </subcellularLocation>
</comment>
<dbReference type="InterPro" id="IPR003760">
    <property type="entry name" value="PnrA-like"/>
</dbReference>
<dbReference type="OrthoDB" id="9784230at2"/>
<evidence type="ECO:0000256" key="1">
    <source>
        <dbReference type="ARBA" id="ARBA00004193"/>
    </source>
</evidence>
<comment type="caution">
    <text evidence="8">The sequence shown here is derived from an EMBL/GenBank/DDBJ whole genome shotgun (WGS) entry which is preliminary data.</text>
</comment>
<dbReference type="InterPro" id="IPR028082">
    <property type="entry name" value="Peripla_BP_I"/>
</dbReference>
<dbReference type="SUPFAM" id="SSF53822">
    <property type="entry name" value="Periplasmic binding protein-like I"/>
    <property type="match status" value="1"/>
</dbReference>
<dbReference type="Proteomes" id="UP000245080">
    <property type="component" value="Unassembled WGS sequence"/>
</dbReference>
<evidence type="ECO:0000256" key="3">
    <source>
        <dbReference type="ARBA" id="ARBA00022475"/>
    </source>
</evidence>
<dbReference type="PANTHER" id="PTHR34296">
    <property type="entry name" value="TRANSCRIPTIONAL ACTIVATOR PROTEIN MED"/>
    <property type="match status" value="1"/>
</dbReference>
<keyword evidence="4" id="KW-0732">Signal</keyword>
<gene>
    <name evidence="8" type="ORF">DCM90_05620</name>
</gene>
<evidence type="ECO:0000313" key="9">
    <source>
        <dbReference type="Proteomes" id="UP000245080"/>
    </source>
</evidence>
<accession>A0A2V1N269</accession>
<sequence>MLSYNQRKRQNHFWEEFKLKKALATSATALAIIGLGITLTGCGHQSTANGEKTKSTTHTVALVTDGGGIDDKSFNQSAWEGMKAWGKEHGLSKGVHGYNYAQSTSNSDFAPNINKLIKANYKTIFGIGFNLQQTVSDAAQANPKTNFAIVDAVVPNRKNVASATFQTEQSSYLAGVATALSTKTNRVGFIGGQKSAVISTFQAGFTEGVHAVNPKIKVDVKYAGSFTAPDKGQSLATAMYNNQEDVIMTAAGGTGNGVFTAAKNLAKDGKKVWVIGADRDQKSDGAYKGGNVTLTSTIKNVGSAVEDLSNRAMKDQFPGGEVLKYNLKNHGVDISRDGLSAQTWQKVQAAKEAIISGKTKVSDTVK</sequence>